<dbReference type="Proteomes" id="UP000285517">
    <property type="component" value="Chromosome"/>
</dbReference>
<name>A0A410G7A1_9FLAO</name>
<keyword evidence="1" id="KW-0812">Transmembrane</keyword>
<evidence type="ECO:0000313" key="2">
    <source>
        <dbReference type="EMBL" id="QAA83142.1"/>
    </source>
</evidence>
<feature type="transmembrane region" description="Helical" evidence="1">
    <location>
        <begin position="90"/>
        <end position="111"/>
    </location>
</feature>
<keyword evidence="3" id="KW-1185">Reference proteome</keyword>
<feature type="transmembrane region" description="Helical" evidence="1">
    <location>
        <begin position="58"/>
        <end position="78"/>
    </location>
</feature>
<protein>
    <submittedName>
        <fullName evidence="2">Uncharacterized protein</fullName>
    </submittedName>
</protein>
<feature type="transmembrane region" description="Helical" evidence="1">
    <location>
        <begin position="32"/>
        <end position="51"/>
    </location>
</feature>
<sequence>MALALITIFMSSSVLFDWFGIRAKQGNYVSFIVKTNLTAGFIYLIAAYGFIKSRIWAFWAMLSVALLLIYTFALFFIHIQSGGTYENRTIGAMIFRILITLSLSGFIYYDINKRPQNYNKPE</sequence>
<proteinExistence type="predicted"/>
<evidence type="ECO:0000313" key="3">
    <source>
        <dbReference type="Proteomes" id="UP000285517"/>
    </source>
</evidence>
<dbReference type="OrthoDB" id="1122739at2"/>
<organism evidence="2 3">
    <name type="scientific">Aequorivita ciconiae</name>
    <dbReference type="NCBI Taxonomy" id="2494375"/>
    <lineage>
        <taxon>Bacteria</taxon>
        <taxon>Pseudomonadati</taxon>
        <taxon>Bacteroidota</taxon>
        <taxon>Flavobacteriia</taxon>
        <taxon>Flavobacteriales</taxon>
        <taxon>Flavobacteriaceae</taxon>
        <taxon>Aequorivita</taxon>
    </lineage>
</organism>
<keyword evidence="1" id="KW-0472">Membrane</keyword>
<reference evidence="2 3" key="1">
    <citation type="submission" date="2019-01" db="EMBL/GenBank/DDBJ databases">
        <title>Complete genome sequencing of Aequorivita sp. H23M31.</title>
        <authorList>
            <person name="Bae J.-W."/>
        </authorList>
    </citation>
    <scope>NUCLEOTIDE SEQUENCE [LARGE SCALE GENOMIC DNA]</scope>
    <source>
        <strain evidence="2 3">H23M31</strain>
    </source>
</reference>
<dbReference type="AlphaFoldDB" id="A0A410G7A1"/>
<accession>A0A410G7A1</accession>
<keyword evidence="1" id="KW-1133">Transmembrane helix</keyword>
<dbReference type="EMBL" id="CP034951">
    <property type="protein sequence ID" value="QAA83142.1"/>
    <property type="molecule type" value="Genomic_DNA"/>
</dbReference>
<gene>
    <name evidence="2" type="ORF">EI546_01725</name>
</gene>
<dbReference type="KEGG" id="aev:EI546_01725"/>
<evidence type="ECO:0000256" key="1">
    <source>
        <dbReference type="SAM" id="Phobius"/>
    </source>
</evidence>